<dbReference type="Proteomes" id="UP000315648">
    <property type="component" value="Unassembled WGS sequence"/>
</dbReference>
<feature type="domain" description="PpiC" evidence="6">
    <location>
        <begin position="249"/>
        <end position="397"/>
    </location>
</feature>
<feature type="transmembrane region" description="Helical" evidence="5">
    <location>
        <begin position="12"/>
        <end position="31"/>
    </location>
</feature>
<dbReference type="OrthoDB" id="183505at2"/>
<protein>
    <submittedName>
        <fullName evidence="7">Peptidyl-prolyl cis-trans isomerase</fullName>
    </submittedName>
</protein>
<dbReference type="EMBL" id="VMBG01000004">
    <property type="protein sequence ID" value="TSJ75017.1"/>
    <property type="molecule type" value="Genomic_DNA"/>
</dbReference>
<evidence type="ECO:0000256" key="1">
    <source>
        <dbReference type="ARBA" id="ARBA00004236"/>
    </source>
</evidence>
<reference evidence="7 8" key="1">
    <citation type="submission" date="2019-07" db="EMBL/GenBank/DDBJ databases">
        <title>Description of 53C-WASEF.</title>
        <authorList>
            <person name="Pitt A."/>
            <person name="Hahn M.W."/>
        </authorList>
    </citation>
    <scope>NUCLEOTIDE SEQUENCE [LARGE SCALE GENOMIC DNA]</scope>
    <source>
        <strain evidence="7 8">53C-WASEF</strain>
    </source>
</reference>
<sequence length="548" mass="59266">MISWIQRTFQQHFKWLFLILLAVVIISFVFITNASSGFGHTAKQAPAKPFFGINLGSSEDTQALVKDATLSVQLHGMQIRSEGQFQQYALQRYAALHLAGQLNLPTPTNEDLARHIQTLRAFTDASGRFDAKRYADFRDSLKTNPQLHESDVTRVLMDDVTYQQVLKLLSGPGYVLPADVQNQLNLADSVWSLEAVTIDQASFKPSVAVTDEALSKYFEYNAPRYEVGPKVGVSYIDFPASAYVSQVTVTDEALRAYYNANSSRFTKSADDKPAAPSDAGFAAARKQVEEAYKLDRAQALAANAAGDFAVALYDNKVTPATLDAFLAPRKLTSKKVAPFNAESPAAELGSDRALVTEALKTGPERLFSDPVSTGRGSAILVWNETVPSRQPALNDVKARVTADFTESEKRRLFAEAGRTLRSALETRLKAGDTLAKAVAASANVIPAKLGTKSWPAFTLSNPPQDLDYNVYTAIDGLQKGQLSQMVSGTDQGLIIYAADKKLPVAEASSDKFKDTQTRLAAITASRNGGAALAALVDAELAKTAPATP</sequence>
<dbReference type="GO" id="GO:0003755">
    <property type="term" value="F:peptidyl-prolyl cis-trans isomerase activity"/>
    <property type="evidence" value="ECO:0007669"/>
    <property type="project" value="InterPro"/>
</dbReference>
<evidence type="ECO:0000256" key="4">
    <source>
        <dbReference type="ARBA" id="ARBA00023186"/>
    </source>
</evidence>
<evidence type="ECO:0000313" key="8">
    <source>
        <dbReference type="Proteomes" id="UP000315648"/>
    </source>
</evidence>
<keyword evidence="7" id="KW-0413">Isomerase</keyword>
<dbReference type="Pfam" id="PF13145">
    <property type="entry name" value="Rotamase_2"/>
    <property type="match status" value="1"/>
</dbReference>
<comment type="caution">
    <text evidence="7">The sequence shown here is derived from an EMBL/GenBank/DDBJ whole genome shotgun (WGS) entry which is preliminary data.</text>
</comment>
<name>A0A556QEH5_9BACT</name>
<dbReference type="RefSeq" id="WP_144354159.1">
    <property type="nucleotide sequence ID" value="NZ_CBCRVV010000036.1"/>
</dbReference>
<dbReference type="PANTHER" id="PTHR47529:SF1">
    <property type="entry name" value="PERIPLASMIC CHAPERONE PPID"/>
    <property type="match status" value="1"/>
</dbReference>
<keyword evidence="3 5" id="KW-0472">Membrane</keyword>
<evidence type="ECO:0000259" key="6">
    <source>
        <dbReference type="Pfam" id="PF13145"/>
    </source>
</evidence>
<keyword evidence="5" id="KW-0812">Transmembrane</keyword>
<dbReference type="PANTHER" id="PTHR47529">
    <property type="entry name" value="PEPTIDYL-PROLYL CIS-TRANS ISOMERASE D"/>
    <property type="match status" value="1"/>
</dbReference>
<keyword evidence="2" id="KW-1003">Cell membrane</keyword>
<proteinExistence type="predicted"/>
<evidence type="ECO:0000313" key="7">
    <source>
        <dbReference type="EMBL" id="TSJ75017.1"/>
    </source>
</evidence>
<evidence type="ECO:0000256" key="5">
    <source>
        <dbReference type="SAM" id="Phobius"/>
    </source>
</evidence>
<evidence type="ECO:0000256" key="2">
    <source>
        <dbReference type="ARBA" id="ARBA00022475"/>
    </source>
</evidence>
<dbReference type="AlphaFoldDB" id="A0A556QEH5"/>
<organism evidence="7 8">
    <name type="scientific">Rariglobus hedericola</name>
    <dbReference type="NCBI Taxonomy" id="2597822"/>
    <lineage>
        <taxon>Bacteria</taxon>
        <taxon>Pseudomonadati</taxon>
        <taxon>Verrucomicrobiota</taxon>
        <taxon>Opitutia</taxon>
        <taxon>Opitutales</taxon>
        <taxon>Opitutaceae</taxon>
        <taxon>Rariglobus</taxon>
    </lineage>
</organism>
<dbReference type="GO" id="GO:0005886">
    <property type="term" value="C:plasma membrane"/>
    <property type="evidence" value="ECO:0007669"/>
    <property type="project" value="UniProtKB-SubCell"/>
</dbReference>
<keyword evidence="8" id="KW-1185">Reference proteome</keyword>
<evidence type="ECO:0000256" key="3">
    <source>
        <dbReference type="ARBA" id="ARBA00023136"/>
    </source>
</evidence>
<keyword evidence="5" id="KW-1133">Transmembrane helix</keyword>
<keyword evidence="4" id="KW-0143">Chaperone</keyword>
<accession>A0A556QEH5</accession>
<dbReference type="InterPro" id="IPR000297">
    <property type="entry name" value="PPIase_PpiC"/>
</dbReference>
<dbReference type="InterPro" id="IPR052029">
    <property type="entry name" value="PpiD_chaperone"/>
</dbReference>
<comment type="subcellular location">
    <subcellularLocation>
        <location evidence="1">Cell membrane</location>
    </subcellularLocation>
</comment>
<gene>
    <name evidence="7" type="ORF">FPL22_16600</name>
</gene>